<feature type="region of interest" description="Disordered" evidence="1">
    <location>
        <begin position="201"/>
        <end position="256"/>
    </location>
</feature>
<keyword evidence="3" id="KW-1185">Reference proteome</keyword>
<feature type="region of interest" description="Disordered" evidence="1">
    <location>
        <begin position="27"/>
        <end position="58"/>
    </location>
</feature>
<reference evidence="2 3" key="1">
    <citation type="journal article" date="2023" name="Hortic Res">
        <title>Pangenome of water caltrop reveals structural variations and asymmetric subgenome divergence after allopolyploidization.</title>
        <authorList>
            <person name="Zhang X."/>
            <person name="Chen Y."/>
            <person name="Wang L."/>
            <person name="Yuan Y."/>
            <person name="Fang M."/>
            <person name="Shi L."/>
            <person name="Lu R."/>
            <person name="Comes H.P."/>
            <person name="Ma Y."/>
            <person name="Chen Y."/>
            <person name="Huang G."/>
            <person name="Zhou Y."/>
            <person name="Zheng Z."/>
            <person name="Qiu Y."/>
        </authorList>
    </citation>
    <scope>NUCLEOTIDE SEQUENCE [LARGE SCALE GENOMIC DNA]</scope>
    <source>
        <strain evidence="2">F231</strain>
    </source>
</reference>
<dbReference type="InterPro" id="IPR040378">
    <property type="entry name" value="BASL"/>
</dbReference>
<dbReference type="GO" id="GO:0009786">
    <property type="term" value="P:regulation of asymmetric cell division"/>
    <property type="evidence" value="ECO:0007669"/>
    <property type="project" value="InterPro"/>
</dbReference>
<comment type="caution">
    <text evidence="2">The sequence shown here is derived from an EMBL/GenBank/DDBJ whole genome shotgun (WGS) entry which is preliminary data.</text>
</comment>
<dbReference type="PANTHER" id="PTHR33914">
    <property type="entry name" value="18S PRE-RIBOSOMAL ASSEMBLY PROTEIN GAR2-LIKE PROTEIN"/>
    <property type="match status" value="1"/>
</dbReference>
<name>A0AAN7LTT0_TRANT</name>
<dbReference type="AlphaFoldDB" id="A0AAN7LTT0"/>
<gene>
    <name evidence="2" type="ORF">SAY86_002426</name>
</gene>
<dbReference type="Proteomes" id="UP001346149">
    <property type="component" value="Unassembled WGS sequence"/>
</dbReference>
<protein>
    <submittedName>
        <fullName evidence="2">Uncharacterized protein</fullName>
    </submittedName>
</protein>
<sequence length="384" mass="42795">MNIHRRPDGCYFSSSQQSEDVLEVAEETLSKDTMKESKCPVLLDSEPETSNSSGTDVGDLDGFWEVPEYNTFYLSNSNPAEINAMEVKDHEPLIKSENELEEPELVICYKDYSYHNTKEYYVDEDLPSLERMLSETEVGKKELCTLLLLEEDDSFDLTIETREVTSPSLGHTKFCEALHSSVPKEIAQTEAKVNQVAEDVSLGSETEDVQKESPPKDACSDDTHCLKDPDTGAIPSLGHSLTAEDEGSLNASHARRPNNGAILDMEEKSSAESNFKNGQMDSSDCGNQEMDQNIPKVHRSLGEMSFSRLGTAPELTTCSNSTVHSGNLSPNLSPMSDSSNASSISFTFPALQPEWHGSPAKMREANQHHFHKRQRWWMRILCCI</sequence>
<dbReference type="PANTHER" id="PTHR33914:SF2">
    <property type="entry name" value="OS02G0582100 PROTEIN"/>
    <property type="match status" value="1"/>
</dbReference>
<proteinExistence type="predicted"/>
<feature type="compositionally biased region" description="Basic and acidic residues" evidence="1">
    <location>
        <begin position="28"/>
        <end position="38"/>
    </location>
</feature>
<evidence type="ECO:0000313" key="3">
    <source>
        <dbReference type="Proteomes" id="UP001346149"/>
    </source>
</evidence>
<evidence type="ECO:0000313" key="2">
    <source>
        <dbReference type="EMBL" id="KAK4785737.1"/>
    </source>
</evidence>
<feature type="compositionally biased region" description="Basic and acidic residues" evidence="1">
    <location>
        <begin position="208"/>
        <end position="230"/>
    </location>
</feature>
<organism evidence="2 3">
    <name type="scientific">Trapa natans</name>
    <name type="common">Water chestnut</name>
    <dbReference type="NCBI Taxonomy" id="22666"/>
    <lineage>
        <taxon>Eukaryota</taxon>
        <taxon>Viridiplantae</taxon>
        <taxon>Streptophyta</taxon>
        <taxon>Embryophyta</taxon>
        <taxon>Tracheophyta</taxon>
        <taxon>Spermatophyta</taxon>
        <taxon>Magnoliopsida</taxon>
        <taxon>eudicotyledons</taxon>
        <taxon>Gunneridae</taxon>
        <taxon>Pentapetalae</taxon>
        <taxon>rosids</taxon>
        <taxon>malvids</taxon>
        <taxon>Myrtales</taxon>
        <taxon>Lythraceae</taxon>
        <taxon>Trapa</taxon>
    </lineage>
</organism>
<evidence type="ECO:0000256" key="1">
    <source>
        <dbReference type="SAM" id="MobiDB-lite"/>
    </source>
</evidence>
<accession>A0AAN7LTT0</accession>
<dbReference type="EMBL" id="JAXQNO010000013">
    <property type="protein sequence ID" value="KAK4785737.1"/>
    <property type="molecule type" value="Genomic_DNA"/>
</dbReference>